<evidence type="ECO:0000313" key="7">
    <source>
        <dbReference type="Proteomes" id="UP000294166"/>
    </source>
</evidence>
<evidence type="ECO:0000313" key="4">
    <source>
        <dbReference type="EMBL" id="RYU53696.1"/>
    </source>
</evidence>
<dbReference type="Proteomes" id="UP000294063">
    <property type="component" value="Unassembled WGS sequence"/>
</dbReference>
<reference evidence="6 7" key="1">
    <citation type="submission" date="2019-02" db="EMBL/GenBank/DDBJ databases">
        <title>Genome sequences of Aliivibrio finisterrensis strains from farmed Atlantic salmon.</title>
        <authorList>
            <person name="Bowman J.P."/>
        </authorList>
    </citation>
    <scope>NUCLEOTIDE SEQUENCE [LARGE SCALE GENOMIC DNA]</scope>
    <source>
        <strain evidence="5 7">A21</strain>
        <strain evidence="4 6">A46</strain>
    </source>
</reference>
<dbReference type="EMBL" id="SEZN01000005">
    <property type="protein sequence ID" value="RYU66141.1"/>
    <property type="molecule type" value="Genomic_DNA"/>
</dbReference>
<protein>
    <submittedName>
        <fullName evidence="4">OmpA family protein</fullName>
    </submittedName>
</protein>
<keyword evidence="1" id="KW-0472">Membrane</keyword>
<proteinExistence type="predicted"/>
<evidence type="ECO:0000256" key="2">
    <source>
        <dbReference type="SAM" id="SignalP"/>
    </source>
</evidence>
<dbReference type="RefSeq" id="WP_130048325.1">
    <property type="nucleotide sequence ID" value="NZ_SEZK01000003.1"/>
</dbReference>
<evidence type="ECO:0000256" key="1">
    <source>
        <dbReference type="PROSITE-ProRule" id="PRU00473"/>
    </source>
</evidence>
<feature type="domain" description="OmpA-like" evidence="3">
    <location>
        <begin position="60"/>
        <end position="180"/>
    </location>
</feature>
<dbReference type="PROSITE" id="PS51257">
    <property type="entry name" value="PROKAR_LIPOPROTEIN"/>
    <property type="match status" value="1"/>
</dbReference>
<dbReference type="Pfam" id="PF00691">
    <property type="entry name" value="OmpA"/>
    <property type="match status" value="1"/>
</dbReference>
<feature type="signal peptide" evidence="2">
    <location>
        <begin position="1"/>
        <end position="28"/>
    </location>
</feature>
<gene>
    <name evidence="5" type="ORF">ERW53_04380</name>
    <name evidence="4" type="ORF">ERW57_03850</name>
</gene>
<dbReference type="Proteomes" id="UP000294166">
    <property type="component" value="Unassembled WGS sequence"/>
</dbReference>
<dbReference type="PANTHER" id="PTHR30329">
    <property type="entry name" value="STATOR ELEMENT OF FLAGELLAR MOTOR COMPLEX"/>
    <property type="match status" value="1"/>
</dbReference>
<dbReference type="SUPFAM" id="SSF103088">
    <property type="entry name" value="OmpA-like"/>
    <property type="match status" value="1"/>
</dbReference>
<name>A0A4Q5KX85_9GAMM</name>
<feature type="chain" id="PRO_5020483405" evidence="2">
    <location>
        <begin position="29"/>
        <end position="410"/>
    </location>
</feature>
<sequence>MKKIYILNNYCKPVWLILCILALSGCSSTPKPVSGHTDQKIFSTYQKVLNLKEEPLYLFVNKKQQKIGKRVIIHSLFKSGQTEIESDNHGIGYLYFSGKNASTRNSYIAVVGHTDNTGSASRNINISKKRAHEASLFLKEGGVKKLYTYSFGEYLPKYPNTSKVNRALNRRIEILEFDTREDFQQYMNEFYLSPYAIAKKNAANKPPTAKKYPPKRKITYTQEFIGFGGIPYNESKLDLVSIVGDIQKKSSLWSPIKKAHANIIIPESCINDSPPNPVKYKKLKTSKYLPGMNSVTWWSKVNGHAITVGPIAVARKNAEPVEAPIISIYKNYNSDQSLLTYSYPSTVKTYEGEHSILYRIFPEKHKVSLRCIDLVLPKSRESKTTKALKGKIYYHTSKGVRMRDFLPHLN</sequence>
<dbReference type="InterPro" id="IPR006665">
    <property type="entry name" value="OmpA-like"/>
</dbReference>
<evidence type="ECO:0000259" key="3">
    <source>
        <dbReference type="PROSITE" id="PS51123"/>
    </source>
</evidence>
<evidence type="ECO:0000313" key="6">
    <source>
        <dbReference type="Proteomes" id="UP000294063"/>
    </source>
</evidence>
<keyword evidence="2" id="KW-0732">Signal</keyword>
<accession>A0A4Q5KX85</accession>
<comment type="caution">
    <text evidence="4">The sequence shown here is derived from an EMBL/GenBank/DDBJ whole genome shotgun (WGS) entry which is preliminary data.</text>
</comment>
<dbReference type="Gene3D" id="3.30.1330.60">
    <property type="entry name" value="OmpA-like domain"/>
    <property type="match status" value="1"/>
</dbReference>
<dbReference type="GO" id="GO:0016020">
    <property type="term" value="C:membrane"/>
    <property type="evidence" value="ECO:0007669"/>
    <property type="project" value="UniProtKB-UniRule"/>
</dbReference>
<keyword evidence="7" id="KW-1185">Reference proteome</keyword>
<dbReference type="PANTHER" id="PTHR30329:SF21">
    <property type="entry name" value="LIPOPROTEIN YIAD-RELATED"/>
    <property type="match status" value="1"/>
</dbReference>
<dbReference type="AlphaFoldDB" id="A0A4Q5KX85"/>
<dbReference type="InterPro" id="IPR036737">
    <property type="entry name" value="OmpA-like_sf"/>
</dbReference>
<organism evidence="4 6">
    <name type="scientific">Aliivibrio finisterrensis</name>
    <dbReference type="NCBI Taxonomy" id="511998"/>
    <lineage>
        <taxon>Bacteria</taxon>
        <taxon>Pseudomonadati</taxon>
        <taxon>Pseudomonadota</taxon>
        <taxon>Gammaproteobacteria</taxon>
        <taxon>Vibrionales</taxon>
        <taxon>Vibrionaceae</taxon>
        <taxon>Aliivibrio</taxon>
    </lineage>
</organism>
<dbReference type="InterPro" id="IPR050330">
    <property type="entry name" value="Bact_OuterMem_StrucFunc"/>
</dbReference>
<dbReference type="EMBL" id="SEZK01000003">
    <property type="protein sequence ID" value="RYU53696.1"/>
    <property type="molecule type" value="Genomic_DNA"/>
</dbReference>
<dbReference type="CDD" id="cd07185">
    <property type="entry name" value="OmpA_C-like"/>
    <property type="match status" value="1"/>
</dbReference>
<evidence type="ECO:0000313" key="5">
    <source>
        <dbReference type="EMBL" id="RYU66141.1"/>
    </source>
</evidence>
<dbReference type="PROSITE" id="PS51123">
    <property type="entry name" value="OMPA_2"/>
    <property type="match status" value="1"/>
</dbReference>